<reference evidence="1 2" key="1">
    <citation type="submission" date="2018-08" db="EMBL/GenBank/DDBJ databases">
        <title>Fibrisoma montanum sp. nov., isolated from Danxia mountain soil.</title>
        <authorList>
            <person name="Huang Y."/>
        </authorList>
    </citation>
    <scope>NUCLEOTIDE SEQUENCE [LARGE SCALE GENOMIC DNA]</scope>
    <source>
        <strain evidence="1 2">HYT19</strain>
    </source>
</reference>
<gene>
    <name evidence="1" type="ORF">DYU11_19790</name>
</gene>
<organism evidence="1 2">
    <name type="scientific">Fibrisoma montanum</name>
    <dbReference type="NCBI Taxonomy" id="2305895"/>
    <lineage>
        <taxon>Bacteria</taxon>
        <taxon>Pseudomonadati</taxon>
        <taxon>Bacteroidota</taxon>
        <taxon>Cytophagia</taxon>
        <taxon>Cytophagales</taxon>
        <taxon>Spirosomataceae</taxon>
        <taxon>Fibrisoma</taxon>
    </lineage>
</organism>
<name>A0A418M6V1_9BACT</name>
<dbReference type="EMBL" id="QXED01000005">
    <property type="protein sequence ID" value="RIV21640.1"/>
    <property type="molecule type" value="Genomic_DNA"/>
</dbReference>
<proteinExistence type="predicted"/>
<dbReference type="AlphaFoldDB" id="A0A418M6V1"/>
<comment type="caution">
    <text evidence="1">The sequence shown here is derived from an EMBL/GenBank/DDBJ whole genome shotgun (WGS) entry which is preliminary data.</text>
</comment>
<evidence type="ECO:0000313" key="2">
    <source>
        <dbReference type="Proteomes" id="UP000283523"/>
    </source>
</evidence>
<evidence type="ECO:0000313" key="1">
    <source>
        <dbReference type="EMBL" id="RIV21640.1"/>
    </source>
</evidence>
<keyword evidence="2" id="KW-1185">Reference proteome</keyword>
<protein>
    <submittedName>
        <fullName evidence="1">Uncharacterized protein</fullName>
    </submittedName>
</protein>
<dbReference type="Proteomes" id="UP000283523">
    <property type="component" value="Unassembled WGS sequence"/>
</dbReference>
<accession>A0A418M6V1</accession>
<sequence length="199" mass="22968">MRISSPTQKTPVSIYTRQRCSARIYSRFCLHRTLAKTQYDLDNGRLIDKTARFLQRSRVVLRTDEQRREAAVKKSKNQGFEAHTLLYVNTGCDRSTLFSKPKSIKHQLDRTMRSPRTTVDVPPSATALPTLTTLHVSSETNFYERLQHVWQNVVALEDMGIIRSEPDKFIYAYRFMEAELQKVCLENACLQGRINDPAA</sequence>